<dbReference type="SUPFAM" id="SSF52047">
    <property type="entry name" value="RNI-like"/>
    <property type="match status" value="1"/>
</dbReference>
<dbReference type="PANTHER" id="PTHR48051:SF1">
    <property type="entry name" value="RAS SUPPRESSOR PROTEIN 1"/>
    <property type="match status" value="1"/>
</dbReference>
<gene>
    <name evidence="3" type="ORF">M9Y10_025629</name>
</gene>
<dbReference type="SUPFAM" id="SSF52058">
    <property type="entry name" value="L domain-like"/>
    <property type="match status" value="1"/>
</dbReference>
<dbReference type="PROSITE" id="PS51450">
    <property type="entry name" value="LRR"/>
    <property type="match status" value="7"/>
</dbReference>
<dbReference type="SMART" id="SM00364">
    <property type="entry name" value="LRR_BAC"/>
    <property type="match status" value="9"/>
</dbReference>
<dbReference type="Pfam" id="PF00560">
    <property type="entry name" value="LRR_1"/>
    <property type="match status" value="2"/>
</dbReference>
<organism evidence="3 4">
    <name type="scientific">Tritrichomonas musculus</name>
    <dbReference type="NCBI Taxonomy" id="1915356"/>
    <lineage>
        <taxon>Eukaryota</taxon>
        <taxon>Metamonada</taxon>
        <taxon>Parabasalia</taxon>
        <taxon>Tritrichomonadida</taxon>
        <taxon>Tritrichomonadidae</taxon>
        <taxon>Tritrichomonas</taxon>
    </lineage>
</organism>
<evidence type="ECO:0000256" key="2">
    <source>
        <dbReference type="ARBA" id="ARBA00022737"/>
    </source>
</evidence>
<dbReference type="Gene3D" id="3.80.10.10">
    <property type="entry name" value="Ribonuclease Inhibitor"/>
    <property type="match status" value="4"/>
</dbReference>
<dbReference type="PANTHER" id="PTHR48051">
    <property type="match status" value="1"/>
</dbReference>
<dbReference type="InterPro" id="IPR050216">
    <property type="entry name" value="LRR_domain-containing"/>
</dbReference>
<accession>A0ABR2HBM8</accession>
<keyword evidence="1" id="KW-0433">Leucine-rich repeat</keyword>
<sequence length="750" mass="85816">MISTSSEDLLQLDGVANIIDLTNKDLEKIPFSIPDNNSIFTLFLSHNRFQELPTNLTKANNIILSFNNYNEIPISITSTLTKLHSLKCLDFSYNKIEQIPDEIIQINSLKKLKLFRNKISSIPKILNENLTTVDIGYNSIQEIPSNFPNLISFHADRNLIKSLNTSFNNITKLCLSKNQISSISKNLFFPELLILDLSNNEIKELPNFEAFSPKLKTLDASFNSIQSFPIVPKSTINVFLHHNSIENIDNFLNSFTILVDLSFNEIKELLDLPPFLITLNVSNNKIKKINPINSENIKTINFSMNFIEKVPFINCDELHFSFNRISLLDTQILNKITVIDVSSNNLTEIPIEIFMIPTINSIMAAFNQIHSIPENISDSTVKKLDLSFNPISQISELPLNIENFILNYCQMSEIPSFLSKYKELVEISFVGNRIQSIENSIPKQIQKLNLSNNELNGFSHSKIILKNLRYLDLSMNSFTDFSDLFNNAKFPNLFYLNLSSNPVKQNLTFSFNSKLRKLILTNLNLSEELDLSNLPGLRYLDLSGSQFLGLKNLNEKIELIEIKNDKKTVSYSNQIGKTEAHENYILMKNQGENHFYGIFSEFDFMENKVIKKLNENHDNFSFVNEFVSDVYSPFALLIEASKKFSAVICGNYLIVSITNNGNFVELNDYQKVQEIYDVMDPKLIELKIPDDTKYIIFTEYRSLQTVSPQLISSMALKAKDASDLSLLLKTAMESFDQFHNFSVIVVDYNK</sequence>
<evidence type="ECO:0000313" key="4">
    <source>
        <dbReference type="Proteomes" id="UP001470230"/>
    </source>
</evidence>
<keyword evidence="4" id="KW-1185">Reference proteome</keyword>
<dbReference type="Proteomes" id="UP001470230">
    <property type="component" value="Unassembled WGS sequence"/>
</dbReference>
<proteinExistence type="predicted"/>
<dbReference type="InterPro" id="IPR032675">
    <property type="entry name" value="LRR_dom_sf"/>
</dbReference>
<name>A0ABR2HBM8_9EUKA</name>
<comment type="caution">
    <text evidence="3">The sequence shown here is derived from an EMBL/GenBank/DDBJ whole genome shotgun (WGS) entry which is preliminary data.</text>
</comment>
<evidence type="ECO:0000313" key="3">
    <source>
        <dbReference type="EMBL" id="KAK8842765.1"/>
    </source>
</evidence>
<dbReference type="SMART" id="SM00369">
    <property type="entry name" value="LRR_TYP"/>
    <property type="match status" value="8"/>
</dbReference>
<protein>
    <submittedName>
        <fullName evidence="3">Uncharacterized protein</fullName>
    </submittedName>
</protein>
<reference evidence="3 4" key="1">
    <citation type="submission" date="2024-04" db="EMBL/GenBank/DDBJ databases">
        <title>Tritrichomonas musculus Genome.</title>
        <authorList>
            <person name="Alves-Ferreira E."/>
            <person name="Grigg M."/>
            <person name="Lorenzi H."/>
            <person name="Galac M."/>
        </authorList>
    </citation>
    <scope>NUCLEOTIDE SEQUENCE [LARGE SCALE GENOMIC DNA]</scope>
    <source>
        <strain evidence="3 4">EAF2021</strain>
    </source>
</reference>
<evidence type="ECO:0000256" key="1">
    <source>
        <dbReference type="ARBA" id="ARBA00022614"/>
    </source>
</evidence>
<dbReference type="SMART" id="SM00365">
    <property type="entry name" value="LRR_SD22"/>
    <property type="match status" value="8"/>
</dbReference>
<dbReference type="EMBL" id="JAPFFF010000037">
    <property type="protein sequence ID" value="KAK8842765.1"/>
    <property type="molecule type" value="Genomic_DNA"/>
</dbReference>
<keyword evidence="2" id="KW-0677">Repeat</keyword>
<dbReference type="InterPro" id="IPR001611">
    <property type="entry name" value="Leu-rich_rpt"/>
</dbReference>
<dbReference type="InterPro" id="IPR003591">
    <property type="entry name" value="Leu-rich_rpt_typical-subtyp"/>
</dbReference>